<feature type="non-terminal residue" evidence="1">
    <location>
        <position position="132"/>
    </location>
</feature>
<proteinExistence type="predicted"/>
<keyword evidence="1" id="KW-0812">Transmembrane</keyword>
<evidence type="ECO:0000313" key="1">
    <source>
        <dbReference type="EMBL" id="QQP54966.1"/>
    </source>
</evidence>
<dbReference type="Proteomes" id="UP000595437">
    <property type="component" value="Chromosome 5"/>
</dbReference>
<keyword evidence="1" id="KW-0472">Membrane</keyword>
<feature type="non-terminal residue" evidence="1">
    <location>
        <position position="1"/>
    </location>
</feature>
<organism evidence="1 2">
    <name type="scientific">Caligus rogercresseyi</name>
    <name type="common">Sea louse</name>
    <dbReference type="NCBI Taxonomy" id="217165"/>
    <lineage>
        <taxon>Eukaryota</taxon>
        <taxon>Metazoa</taxon>
        <taxon>Ecdysozoa</taxon>
        <taxon>Arthropoda</taxon>
        <taxon>Crustacea</taxon>
        <taxon>Multicrustacea</taxon>
        <taxon>Hexanauplia</taxon>
        <taxon>Copepoda</taxon>
        <taxon>Siphonostomatoida</taxon>
        <taxon>Caligidae</taxon>
        <taxon>Caligus</taxon>
    </lineage>
</organism>
<name>A0A7T8QTY2_CALRO</name>
<gene>
    <name evidence="1" type="ORF">FKW44_007976</name>
</gene>
<protein>
    <submittedName>
        <fullName evidence="1">Transmembrane protein 214like</fullName>
    </submittedName>
</protein>
<reference evidence="2" key="1">
    <citation type="submission" date="2021-01" db="EMBL/GenBank/DDBJ databases">
        <title>Caligus Genome Assembly.</title>
        <authorList>
            <person name="Gallardo-Escarate C."/>
        </authorList>
    </citation>
    <scope>NUCLEOTIDE SEQUENCE [LARGE SCALE GENOMIC DNA]</scope>
</reference>
<sequence length="132" mass="14599">SNTGMLLSDIGLFDPLSNAFECSRSSLNAGLKHMDELSPQGMKMLRDGCNDVVSKTGPLLESLRESGSKKLEFLVDYANEKTPWLKAQASYWAEEAMKLGQLSLDWCQEKAPIVKEQVLAFAHRSFESLKGG</sequence>
<keyword evidence="2" id="KW-1185">Reference proteome</keyword>
<evidence type="ECO:0000313" key="2">
    <source>
        <dbReference type="Proteomes" id="UP000595437"/>
    </source>
</evidence>
<accession>A0A7T8QTY2</accession>
<dbReference type="EMBL" id="CP045894">
    <property type="protein sequence ID" value="QQP54966.1"/>
    <property type="molecule type" value="Genomic_DNA"/>
</dbReference>
<dbReference type="AlphaFoldDB" id="A0A7T8QTY2"/>